<dbReference type="InterPro" id="IPR036365">
    <property type="entry name" value="PGBD-like_sf"/>
</dbReference>
<comment type="catalytic activity">
    <reaction evidence="1">
        <text>Hydrolyzes the link between N-acetylmuramoyl residues and L-amino acid residues in certain cell-wall glycopeptides.</text>
        <dbReference type="EC" id="3.5.1.28"/>
    </reaction>
</comment>
<dbReference type="InterPro" id="IPR051206">
    <property type="entry name" value="NAMLAA_amidase_2"/>
</dbReference>
<dbReference type="Proteomes" id="UP000042054">
    <property type="component" value="Unassembled WGS sequence"/>
</dbReference>
<reference evidence="7 9" key="1">
    <citation type="journal article" date="2015" name="Genome Announc.">
        <title>Thirty-Two Complete Genome Assemblies of Nine Yersinia Species, Including Y. pestis, Y. pseudotuberculosis, and Y. enterocolitica.</title>
        <authorList>
            <person name="Johnson S.L."/>
            <person name="Daligault H.E."/>
            <person name="Davenport K.W."/>
            <person name="Jaissle J."/>
            <person name="Frey K.G."/>
            <person name="Ladner J.T."/>
            <person name="Broomall S.M."/>
            <person name="Bishop-Lilly K.A."/>
            <person name="Bruce D.C."/>
            <person name="Coyne S.R."/>
            <person name="Gibbons H.S."/>
            <person name="Lo C.C."/>
            <person name="Munk A.C."/>
            <person name="Rosenzweig C.N."/>
            <person name="Koroleva G.I."/>
            <person name="Palacios G.F."/>
            <person name="Redden C.L."/>
            <person name="Xu Y."/>
            <person name="Minogue T.D."/>
            <person name="Chain P.S."/>
        </authorList>
    </citation>
    <scope>NUCLEOTIDE SEQUENCE [LARGE SCALE GENOMIC DNA]</scope>
    <source>
        <strain evidence="7 9">YRA</strain>
    </source>
</reference>
<dbReference type="FunFam" id="3.40.80.10:FF:000003">
    <property type="entry name" value="N-acetylmuramoyl-L-alanine amidase"/>
    <property type="match status" value="1"/>
</dbReference>
<evidence type="ECO:0000259" key="6">
    <source>
        <dbReference type="SMART" id="SM00644"/>
    </source>
</evidence>
<dbReference type="GeneID" id="45565955"/>
<evidence type="ECO:0000256" key="5">
    <source>
        <dbReference type="ARBA" id="ARBA00023316"/>
    </source>
</evidence>
<gene>
    <name evidence="8" type="primary">amiD</name>
    <name evidence="7" type="ORF">CH64_599</name>
    <name evidence="8" type="ORF">ERS008555_00826</name>
</gene>
<dbReference type="InterPro" id="IPR002502">
    <property type="entry name" value="Amidase_domain"/>
</dbReference>
<evidence type="ECO:0000256" key="2">
    <source>
        <dbReference type="ARBA" id="ARBA00007553"/>
    </source>
</evidence>
<dbReference type="EMBL" id="CTKE01000003">
    <property type="protein sequence ID" value="CQI88483.1"/>
    <property type="molecule type" value="Genomic_DNA"/>
</dbReference>
<keyword evidence="4 8" id="KW-0378">Hydrolase</keyword>
<evidence type="ECO:0000313" key="7">
    <source>
        <dbReference type="EMBL" id="AJJ09074.1"/>
    </source>
</evidence>
<dbReference type="PANTHER" id="PTHR30417:SF12">
    <property type="entry name" value="N-ACETYLMURAMOYL-L-ALANINE AMIDASE"/>
    <property type="match status" value="1"/>
</dbReference>
<dbReference type="CDD" id="cd06583">
    <property type="entry name" value="PGRP"/>
    <property type="match status" value="1"/>
</dbReference>
<protein>
    <recommendedName>
        <fullName evidence="3">N-acetylmuramoyl-L-alanine amidase</fullName>
        <ecNumber evidence="3">3.5.1.28</ecNumber>
    </recommendedName>
</protein>
<keyword evidence="5" id="KW-0961">Cell wall biogenesis/degradation</keyword>
<evidence type="ECO:0000313" key="8">
    <source>
        <dbReference type="EMBL" id="CQI88483.1"/>
    </source>
</evidence>
<dbReference type="Pfam" id="PF01510">
    <property type="entry name" value="Amidase_2"/>
    <property type="match status" value="1"/>
</dbReference>
<dbReference type="SUPFAM" id="SSF47090">
    <property type="entry name" value="PGBD-like"/>
    <property type="match status" value="1"/>
</dbReference>
<evidence type="ECO:0000256" key="3">
    <source>
        <dbReference type="ARBA" id="ARBA00011901"/>
    </source>
</evidence>
<dbReference type="Proteomes" id="UP000031914">
    <property type="component" value="Chromosome"/>
</dbReference>
<dbReference type="GO" id="GO:0008745">
    <property type="term" value="F:N-acetylmuramoyl-L-alanine amidase activity"/>
    <property type="evidence" value="ECO:0007669"/>
    <property type="project" value="UniProtKB-EC"/>
</dbReference>
<keyword evidence="9" id="KW-1185">Reference proteome</keyword>
<dbReference type="EC" id="3.5.1.28" evidence="3"/>
<dbReference type="GO" id="GO:0071555">
    <property type="term" value="P:cell wall organization"/>
    <property type="evidence" value="ECO:0007669"/>
    <property type="project" value="UniProtKB-KW"/>
</dbReference>
<reference evidence="8 10" key="2">
    <citation type="submission" date="2015-03" db="EMBL/GenBank/DDBJ databases">
        <authorList>
            <person name="Murphy D."/>
        </authorList>
    </citation>
    <scope>NUCLEOTIDE SEQUENCE [LARGE SCALE GENOMIC DNA]</scope>
    <source>
        <strain evidence="8 10">68/02</strain>
    </source>
</reference>
<evidence type="ECO:0000256" key="4">
    <source>
        <dbReference type="ARBA" id="ARBA00022801"/>
    </source>
</evidence>
<organism evidence="8 10">
    <name type="scientific">Yersinia rohdei</name>
    <dbReference type="NCBI Taxonomy" id="29485"/>
    <lineage>
        <taxon>Bacteria</taxon>
        <taxon>Pseudomonadati</taxon>
        <taxon>Pseudomonadota</taxon>
        <taxon>Gammaproteobacteria</taxon>
        <taxon>Enterobacterales</taxon>
        <taxon>Yersiniaceae</taxon>
        <taxon>Yersinia</taxon>
    </lineage>
</organism>
<dbReference type="STRING" id="29485.CH64_599"/>
<evidence type="ECO:0000313" key="9">
    <source>
        <dbReference type="Proteomes" id="UP000031914"/>
    </source>
</evidence>
<dbReference type="KEGG" id="yro:CH64_599"/>
<name>A0A0U1HPL8_YERRO</name>
<comment type="similarity">
    <text evidence="2">Belongs to the N-acetylmuramoyl-L-alanine amidase 2 family.</text>
</comment>
<dbReference type="RefSeq" id="WP_004712849.1">
    <property type="nucleotide sequence ID" value="NZ_CABIHO010000047.1"/>
</dbReference>
<sequence length="257" mass="28961">MYQVDYNSYRSIEGFNLRVNSLVIHCTAENFVDSMASLTGDSVSVQYLVPDITDESYIQAGFKSMQIFNLVDENARAWHAGESGWAGRTGINDTSIGIEIVNLATENSGIFHFPPYPAEQITAVKQLATNILQRYPDITPVNVVAHSDIAPTRNSDPGPEFPWQDLYDEGVGAWFDDDIKEKYTQQFVAKGVPTRDELLARFSTYGYDITFANSESGYKQLVRALQLHFRPDNYNGYIDIETAAILYALVEKYFHPL</sequence>
<dbReference type="GO" id="GO:0009253">
    <property type="term" value="P:peptidoglycan catabolic process"/>
    <property type="evidence" value="ECO:0007669"/>
    <property type="project" value="InterPro"/>
</dbReference>
<dbReference type="InterPro" id="IPR036505">
    <property type="entry name" value="Amidase/PGRP_sf"/>
</dbReference>
<evidence type="ECO:0000313" key="10">
    <source>
        <dbReference type="Proteomes" id="UP000042054"/>
    </source>
</evidence>
<dbReference type="InterPro" id="IPR036366">
    <property type="entry name" value="PGBDSf"/>
</dbReference>
<dbReference type="AlphaFoldDB" id="A0A0U1HPL8"/>
<evidence type="ECO:0000256" key="1">
    <source>
        <dbReference type="ARBA" id="ARBA00001561"/>
    </source>
</evidence>
<dbReference type="OrthoDB" id="9794842at2"/>
<dbReference type="GO" id="GO:0009254">
    <property type="term" value="P:peptidoglycan turnover"/>
    <property type="evidence" value="ECO:0007669"/>
    <property type="project" value="TreeGrafter"/>
</dbReference>
<dbReference type="PANTHER" id="PTHR30417">
    <property type="entry name" value="N-ACETYLMURAMOYL-L-ALANINE AMIDASE AMID"/>
    <property type="match status" value="1"/>
</dbReference>
<dbReference type="GO" id="GO:0019867">
    <property type="term" value="C:outer membrane"/>
    <property type="evidence" value="ECO:0007669"/>
    <property type="project" value="TreeGrafter"/>
</dbReference>
<proteinExistence type="inferred from homology"/>
<dbReference type="SMART" id="SM00644">
    <property type="entry name" value="Ami_2"/>
    <property type="match status" value="1"/>
</dbReference>
<dbReference type="EMBL" id="CP009787">
    <property type="protein sequence ID" value="AJJ09074.1"/>
    <property type="molecule type" value="Genomic_DNA"/>
</dbReference>
<dbReference type="Gene3D" id="1.10.101.10">
    <property type="entry name" value="PGBD-like superfamily/PGBD"/>
    <property type="match status" value="1"/>
</dbReference>
<feature type="domain" description="N-acetylmuramoyl-L-alanine amidase" evidence="6">
    <location>
        <begin position="7"/>
        <end position="158"/>
    </location>
</feature>
<dbReference type="Gene3D" id="3.40.80.10">
    <property type="entry name" value="Peptidoglycan recognition protein-like"/>
    <property type="match status" value="1"/>
</dbReference>
<accession>A0A0U1HPL8</accession>
<dbReference type="SUPFAM" id="SSF55846">
    <property type="entry name" value="N-acetylmuramoyl-L-alanine amidase-like"/>
    <property type="match status" value="1"/>
</dbReference>